<dbReference type="PANTHER" id="PTHR46922:SF4">
    <property type="entry name" value="DHHA1 DOMAIN PROTEIN"/>
    <property type="match status" value="1"/>
</dbReference>
<dbReference type="InParanoid" id="A0A7N2MPG5"/>
<evidence type="ECO:0008006" key="3">
    <source>
        <dbReference type="Google" id="ProtNLM"/>
    </source>
</evidence>
<dbReference type="InterPro" id="IPR038763">
    <property type="entry name" value="DHH_sf"/>
</dbReference>
<dbReference type="OMA" id="AICYEEK"/>
<dbReference type="Gene3D" id="3.10.310.30">
    <property type="match status" value="1"/>
</dbReference>
<accession>A0A7N2MPG5</accession>
<dbReference type="Gramene" id="QL10p032039:mrna">
    <property type="protein sequence ID" value="QL10p032039:mrna"/>
    <property type="gene ID" value="QL10p032039"/>
</dbReference>
<protein>
    <recommendedName>
        <fullName evidence="3">DHHA1 domain-containing protein</fullName>
    </recommendedName>
</protein>
<dbReference type="PANTHER" id="PTHR46922">
    <property type="entry name" value="DHHA1 DOMAIN PROTEIN"/>
    <property type="match status" value="1"/>
</dbReference>
<reference evidence="1" key="2">
    <citation type="submission" date="2021-01" db="UniProtKB">
        <authorList>
            <consortium name="EnsemblPlants"/>
        </authorList>
    </citation>
    <scope>IDENTIFICATION</scope>
</reference>
<dbReference type="Proteomes" id="UP000594261">
    <property type="component" value="Chromosome 10"/>
</dbReference>
<evidence type="ECO:0000313" key="1">
    <source>
        <dbReference type="EnsemblPlants" id="QL10p032039:mrna"/>
    </source>
</evidence>
<name>A0A7N2MPG5_QUELO</name>
<organism evidence="1 2">
    <name type="scientific">Quercus lobata</name>
    <name type="common">Valley oak</name>
    <dbReference type="NCBI Taxonomy" id="97700"/>
    <lineage>
        <taxon>Eukaryota</taxon>
        <taxon>Viridiplantae</taxon>
        <taxon>Streptophyta</taxon>
        <taxon>Embryophyta</taxon>
        <taxon>Tracheophyta</taxon>
        <taxon>Spermatophyta</taxon>
        <taxon>Magnoliopsida</taxon>
        <taxon>eudicotyledons</taxon>
        <taxon>Gunneridae</taxon>
        <taxon>Pentapetalae</taxon>
        <taxon>rosids</taxon>
        <taxon>fabids</taxon>
        <taxon>Fagales</taxon>
        <taxon>Fagaceae</taxon>
        <taxon>Quercus</taxon>
    </lineage>
</organism>
<dbReference type="EnsemblPlants" id="QL10p032039:mrna">
    <property type="protein sequence ID" value="QL10p032039:mrna"/>
    <property type="gene ID" value="QL10p032039"/>
</dbReference>
<dbReference type="AlphaFoldDB" id="A0A7N2MPG5"/>
<dbReference type="FunCoup" id="A0A7N2MPG5">
    <property type="interactions" value="353"/>
</dbReference>
<evidence type="ECO:0000313" key="2">
    <source>
        <dbReference type="Proteomes" id="UP000594261"/>
    </source>
</evidence>
<sequence length="494" mass="55390">MKKKVSAILYHYPCPDGAFAALAAHLYFSATSLPALFFPNTVYNPIKPQNLPLHEYEIGDLYLLDFVGPSGFVQQLSSIVDRVIILDHHKTALSETSLLPPDNVSKVIDMERSGATIAFDYFKDKLINNNNNNKHDDGHLGVYERVRPLFDYIEDGDLWRWRLLNSKAFSSGLKDLSVEYDVRLNPTLFQQLLGLDVESVITQGMLSLSHKQTLIDDALNHSYQIALAAGRFGHCLAVDADSISELRSELGHQLATKSRNQNLRSNKAGLFVEIVLYHGGACRGCVMIPTSSNRSGWSLFWKELCRCLSGEKPLLLQGVTSANAGGFDPLAGGGWNGKNVLHYGNQWKLRNFEKPRDPRMLLGHLEVGDDRVWNLRFYRDFRDWELEAVYSFLEFTEARIPRDAGYRQSTLTQNEVDIDNQAPALLSTLRGIGAVVYRVPELENDQLLKISLRSVDSEDTTPISQEFGGGGHQNASSFLLSFAEFEQWKVCGTA</sequence>
<dbReference type="EMBL" id="LRBV02000010">
    <property type="status" value="NOT_ANNOTATED_CDS"/>
    <property type="molecule type" value="Genomic_DNA"/>
</dbReference>
<proteinExistence type="predicted"/>
<keyword evidence="2" id="KW-1185">Reference proteome</keyword>
<reference evidence="1 2" key="1">
    <citation type="journal article" date="2016" name="G3 (Bethesda)">
        <title>First Draft Assembly and Annotation of the Genome of a California Endemic Oak Quercus lobata Nee (Fagaceae).</title>
        <authorList>
            <person name="Sork V.L."/>
            <person name="Fitz-Gibbon S.T."/>
            <person name="Puiu D."/>
            <person name="Crepeau M."/>
            <person name="Gugger P.F."/>
            <person name="Sherman R."/>
            <person name="Stevens K."/>
            <person name="Langley C.H."/>
            <person name="Pellegrini M."/>
            <person name="Salzberg S.L."/>
        </authorList>
    </citation>
    <scope>NUCLEOTIDE SEQUENCE [LARGE SCALE GENOMIC DNA]</scope>
    <source>
        <strain evidence="1 2">cv. SW786</strain>
    </source>
</reference>
<dbReference type="SUPFAM" id="SSF64182">
    <property type="entry name" value="DHH phosphoesterases"/>
    <property type="match status" value="1"/>
</dbReference>